<dbReference type="EMBL" id="CP035492">
    <property type="protein sequence ID" value="QAY66857.1"/>
    <property type="molecule type" value="Genomic_DNA"/>
</dbReference>
<keyword evidence="2" id="KW-0472">Membrane</keyword>
<dbReference type="OrthoDB" id="2547978at2"/>
<dbReference type="KEGG" id="pprt:ET464_11085"/>
<sequence>MANQPDDWTEREQTGLPSAEKGTSEAWAKLQLKLNSEEASPVWAEWSRQGITAQDTELLAAGAAQLQGELYEPHKAAFASAEQLKTIRSASASRRWLNKYGVKTGVAAAAVLICAVIAIPSTNDALASILGKFKMNQVAVVQEDDFNTVLQSFFGSDESAESVNKYGEFERTVSGEAYPELTAAQAYEQYGIRVPEKLETPLGEQTELRIHGQQAEALTFRLNVDAVNTVMKKLGAAKLLPASVDGKPISLRIGSGVYAEYQFAEAADVNHYVGVSYMPVPVLDMDPSIDAKDAYEALIRFPVMPDNLKSVLMKSTRISEGELPLPLVVGGHVTKTELKGADVYFENNDSWRGWSATWLERGVIKQVSMYDVKTREDAETIVKELIGV</sequence>
<dbReference type="Proteomes" id="UP000293568">
    <property type="component" value="Chromosome"/>
</dbReference>
<dbReference type="AlphaFoldDB" id="A0A4P6F1E5"/>
<proteinExistence type="predicted"/>
<protein>
    <recommendedName>
        <fullName evidence="5">DUF4367 domain-containing protein</fullName>
    </recommendedName>
</protein>
<evidence type="ECO:0000313" key="4">
    <source>
        <dbReference type="Proteomes" id="UP000293568"/>
    </source>
</evidence>
<organism evidence="3 4">
    <name type="scientific">Paenibacillus protaetiae</name>
    <dbReference type="NCBI Taxonomy" id="2509456"/>
    <lineage>
        <taxon>Bacteria</taxon>
        <taxon>Bacillati</taxon>
        <taxon>Bacillota</taxon>
        <taxon>Bacilli</taxon>
        <taxon>Bacillales</taxon>
        <taxon>Paenibacillaceae</taxon>
        <taxon>Paenibacillus</taxon>
    </lineage>
</organism>
<accession>A0A4P6F1E5</accession>
<reference evidence="3 4" key="1">
    <citation type="submission" date="2019-01" db="EMBL/GenBank/DDBJ databases">
        <title>Genome sequencing of strain FW100M-2.</title>
        <authorList>
            <person name="Heo J."/>
            <person name="Kim S.-J."/>
            <person name="Kim J.-S."/>
            <person name="Hong S.-B."/>
            <person name="Kwon S.-W."/>
        </authorList>
    </citation>
    <scope>NUCLEOTIDE SEQUENCE [LARGE SCALE GENOMIC DNA]</scope>
    <source>
        <strain evidence="3 4">FW100M-2</strain>
    </source>
</reference>
<gene>
    <name evidence="3" type="ORF">ET464_11085</name>
</gene>
<evidence type="ECO:0008006" key="5">
    <source>
        <dbReference type="Google" id="ProtNLM"/>
    </source>
</evidence>
<evidence type="ECO:0000256" key="1">
    <source>
        <dbReference type="SAM" id="MobiDB-lite"/>
    </source>
</evidence>
<evidence type="ECO:0000256" key="2">
    <source>
        <dbReference type="SAM" id="Phobius"/>
    </source>
</evidence>
<keyword evidence="4" id="KW-1185">Reference proteome</keyword>
<feature type="transmembrane region" description="Helical" evidence="2">
    <location>
        <begin position="100"/>
        <end position="119"/>
    </location>
</feature>
<name>A0A4P6F1E5_9BACL</name>
<keyword evidence="2" id="KW-1133">Transmembrane helix</keyword>
<evidence type="ECO:0000313" key="3">
    <source>
        <dbReference type="EMBL" id="QAY66857.1"/>
    </source>
</evidence>
<feature type="region of interest" description="Disordered" evidence="1">
    <location>
        <begin position="1"/>
        <end position="24"/>
    </location>
</feature>
<dbReference type="RefSeq" id="WP_129440861.1">
    <property type="nucleotide sequence ID" value="NZ_CP035492.1"/>
</dbReference>
<keyword evidence="2" id="KW-0812">Transmembrane</keyword>